<feature type="domain" description="DUF2089" evidence="1">
    <location>
        <begin position="42"/>
        <end position="87"/>
    </location>
</feature>
<dbReference type="AlphaFoldDB" id="C5CG80"/>
<gene>
    <name evidence="3" type="ordered locus">Kole_0810</name>
</gene>
<evidence type="ECO:0000313" key="3">
    <source>
        <dbReference type="EMBL" id="ACR79521.1"/>
    </source>
</evidence>
<dbReference type="Proteomes" id="UP000002382">
    <property type="component" value="Chromosome"/>
</dbReference>
<name>C5CG80_KOSOT</name>
<reference evidence="3 4" key="1">
    <citation type="submission" date="2009-06" db="EMBL/GenBank/DDBJ databases">
        <title>Complete sequence of Thermotogales bacterium TBF 19.5.1.</title>
        <authorList>
            <consortium name="US DOE Joint Genome Institute"/>
            <person name="Lucas S."/>
            <person name="Copeland A."/>
            <person name="Lapidus A."/>
            <person name="Glavina del Rio T."/>
            <person name="Tice H."/>
            <person name="Bruce D."/>
            <person name="Goodwin L."/>
            <person name="Pitluck S."/>
            <person name="Chertkov O."/>
            <person name="Brettin T."/>
            <person name="Detter J.C."/>
            <person name="Han C."/>
            <person name="Schmutz J."/>
            <person name="Larimer F."/>
            <person name="Land M."/>
            <person name="Hauser L."/>
            <person name="Kyrpides N."/>
            <person name="Ovchinnikova G."/>
            <person name="Noll K."/>
        </authorList>
    </citation>
    <scope>NUCLEOTIDE SEQUENCE [LARGE SCALE GENOMIC DNA]</scope>
    <source>
        <strain evidence="4">ATCC BAA-1733 / DSM 21960 / TBF 19.5.1</strain>
    </source>
</reference>
<proteinExistence type="predicted"/>
<accession>C5CG80</accession>
<dbReference type="STRING" id="521045.Kole_0810"/>
<dbReference type="eggNOG" id="COG3877">
    <property type="taxonomic scope" value="Bacteria"/>
</dbReference>
<dbReference type="Pfam" id="PF22747">
    <property type="entry name" value="Zn_ribbon_DUF2089"/>
    <property type="match status" value="1"/>
</dbReference>
<dbReference type="OrthoDB" id="9797643at2"/>
<dbReference type="InterPro" id="IPR018658">
    <property type="entry name" value="DUF2089"/>
</dbReference>
<protein>
    <recommendedName>
        <fullName evidence="5">DUF2089 domain-containing protein</fullName>
    </recommendedName>
</protein>
<dbReference type="RefSeq" id="WP_015868183.1">
    <property type="nucleotide sequence ID" value="NC_012785.1"/>
</dbReference>
<dbReference type="KEGG" id="kol:Kole_0810"/>
<dbReference type="InterPro" id="IPR053957">
    <property type="entry name" value="DUF2089_Zn_ribbon"/>
</dbReference>
<evidence type="ECO:0000313" key="4">
    <source>
        <dbReference type="Proteomes" id="UP000002382"/>
    </source>
</evidence>
<evidence type="ECO:0008006" key="5">
    <source>
        <dbReference type="Google" id="ProtNLM"/>
    </source>
</evidence>
<dbReference type="HOGENOM" id="CLU_132137_0_0_0"/>
<keyword evidence="4" id="KW-1185">Reference proteome</keyword>
<dbReference type="Pfam" id="PF09862">
    <property type="entry name" value="DUF2089"/>
    <property type="match status" value="1"/>
</dbReference>
<organism evidence="3 4">
    <name type="scientific">Kosmotoga olearia (strain ATCC BAA-1733 / DSM 21960 / TBF 19.5.1)</name>
    <dbReference type="NCBI Taxonomy" id="521045"/>
    <lineage>
        <taxon>Bacteria</taxon>
        <taxon>Thermotogati</taxon>
        <taxon>Thermotogota</taxon>
        <taxon>Thermotogae</taxon>
        <taxon>Kosmotogales</taxon>
        <taxon>Kosmotogaceae</taxon>
        <taxon>Kosmotoga</taxon>
    </lineage>
</organism>
<evidence type="ECO:0000259" key="1">
    <source>
        <dbReference type="Pfam" id="PF09862"/>
    </source>
</evidence>
<reference evidence="3 4" key="2">
    <citation type="journal article" date="2011" name="J. Bacteriol.">
        <title>Genome Sequence of Kosmotoga olearia Strain TBF 19.5.1, a Thermophilic Bacterium with a Wide Growth Temperature Range, Isolated from the Troll B Oil Platform in the North Sea.</title>
        <authorList>
            <person name="Swithers K.S."/>
            <person name="Dipippo J.L."/>
            <person name="Bruce D.C."/>
            <person name="Detter C."/>
            <person name="Tapia R."/>
            <person name="Han S."/>
            <person name="Goodwin L.A."/>
            <person name="Han J."/>
            <person name="Woyke T."/>
            <person name="Pitluck S."/>
            <person name="Pennacchio L."/>
            <person name="Nolan M."/>
            <person name="Mikhailova N."/>
            <person name="Land M.L."/>
            <person name="Nesbo C.L."/>
            <person name="Gogarten J.P."/>
            <person name="Noll K.M."/>
        </authorList>
    </citation>
    <scope>NUCLEOTIDE SEQUENCE [LARGE SCALE GENOMIC DNA]</scope>
    <source>
        <strain evidence="4">ATCC BAA-1733 / DSM 21960 / TBF 19.5.1</strain>
    </source>
</reference>
<dbReference type="EMBL" id="CP001634">
    <property type="protein sequence ID" value="ACR79521.1"/>
    <property type="molecule type" value="Genomic_DNA"/>
</dbReference>
<sequence>MKRRPISNCPVCGDKLAITEYHCDSCGTTIRGRFELDEIMKLSPEQLAFLKIFIKNRGNLSEVQKELNISYPTAKNRLEDIVRSMGYDTVDKEQEETIKILEKLESGEMKPDEALELLRKIKRRR</sequence>
<evidence type="ECO:0000259" key="2">
    <source>
        <dbReference type="Pfam" id="PF22747"/>
    </source>
</evidence>
<feature type="domain" description="DUF2089" evidence="2">
    <location>
        <begin position="9"/>
        <end position="39"/>
    </location>
</feature>